<dbReference type="GO" id="GO:0051321">
    <property type="term" value="P:meiotic cell cycle"/>
    <property type="evidence" value="ECO:0007669"/>
    <property type="project" value="InterPro"/>
</dbReference>
<dbReference type="GO" id="GO:0090427">
    <property type="term" value="P:activation of meiosis"/>
    <property type="evidence" value="ECO:0007669"/>
    <property type="project" value="TreeGrafter"/>
</dbReference>
<dbReference type="EMBL" id="MH329993">
    <property type="protein sequence ID" value="AWT24660.1"/>
    <property type="molecule type" value="mRNA"/>
</dbReference>
<dbReference type="GO" id="GO:0005634">
    <property type="term" value="C:nucleus"/>
    <property type="evidence" value="ECO:0007669"/>
    <property type="project" value="TreeGrafter"/>
</dbReference>
<reference evidence="2" key="1">
    <citation type="journal article" date="2018" name="Genome Biol. Evol.">
        <title>A Comparative View on Sex Differentiation and Gametogenesis Genes in Lungfish and Coelacanths.</title>
        <authorList>
            <person name="Biscotti M.A."/>
            <person name="Adolfi M.C."/>
            <person name="Barucca M."/>
            <person name="Forconi M."/>
            <person name="Pallavicini A."/>
            <person name="Gerdol M."/>
            <person name="Canapa A."/>
            <person name="Schartl M."/>
        </authorList>
    </citation>
    <scope>NUCLEOTIDE SEQUENCE</scope>
</reference>
<dbReference type="GO" id="GO:0046983">
    <property type="term" value="F:protein dimerization activity"/>
    <property type="evidence" value="ECO:0007669"/>
    <property type="project" value="InterPro"/>
</dbReference>
<dbReference type="InterPro" id="IPR057021">
    <property type="entry name" value="bHLH_STRA8"/>
</dbReference>
<dbReference type="CDD" id="cd00083">
    <property type="entry name" value="bHLH_SF"/>
    <property type="match status" value="1"/>
</dbReference>
<dbReference type="PANTHER" id="PTHR35254">
    <property type="entry name" value="STIMULATED BY RETINOIC ACID GENE 8 PROTEIN HOMOLOG"/>
    <property type="match status" value="1"/>
</dbReference>
<dbReference type="PROSITE" id="PS50888">
    <property type="entry name" value="BHLH"/>
    <property type="match status" value="1"/>
</dbReference>
<dbReference type="GO" id="GO:0071300">
    <property type="term" value="P:cellular response to retinoic acid"/>
    <property type="evidence" value="ECO:0007669"/>
    <property type="project" value="InterPro"/>
</dbReference>
<dbReference type="Pfam" id="PF23175">
    <property type="entry name" value="bHLH_STRA8"/>
    <property type="match status" value="1"/>
</dbReference>
<dbReference type="InterPro" id="IPR036638">
    <property type="entry name" value="HLH_DNA-bd_sf"/>
</dbReference>
<proteinExistence type="evidence at transcript level"/>
<evidence type="ECO:0000259" key="1">
    <source>
        <dbReference type="PROSITE" id="PS50888"/>
    </source>
</evidence>
<dbReference type="InterPro" id="IPR011598">
    <property type="entry name" value="bHLH_dom"/>
</dbReference>
<dbReference type="InterPro" id="IPR033537">
    <property type="entry name" value="Stra8"/>
</dbReference>
<dbReference type="SUPFAM" id="SSF47459">
    <property type="entry name" value="HLH, helix-loop-helix DNA-binding domain"/>
    <property type="match status" value="1"/>
</dbReference>
<feature type="domain" description="BHLH" evidence="1">
    <location>
        <begin position="28"/>
        <end position="79"/>
    </location>
</feature>
<dbReference type="GO" id="GO:0048477">
    <property type="term" value="P:oogenesis"/>
    <property type="evidence" value="ECO:0007669"/>
    <property type="project" value="TreeGrafter"/>
</dbReference>
<evidence type="ECO:0000313" key="2">
    <source>
        <dbReference type="EMBL" id="AWT24660.1"/>
    </source>
</evidence>
<dbReference type="GO" id="GO:0007283">
    <property type="term" value="P:spermatogenesis"/>
    <property type="evidence" value="ECO:0007669"/>
    <property type="project" value="TreeGrafter"/>
</dbReference>
<accession>A0A2U9NL61</accession>
<name>A0A2U9NL61_PROAN</name>
<dbReference type="Gene3D" id="4.10.280.10">
    <property type="entry name" value="Helix-loop-helix DNA-binding domain"/>
    <property type="match status" value="1"/>
</dbReference>
<protein>
    <submittedName>
        <fullName evidence="2">STRA8</fullName>
    </submittedName>
</protein>
<dbReference type="AlphaFoldDB" id="A0A2U9NL61"/>
<organism evidence="2">
    <name type="scientific">Protopterus annectens</name>
    <name type="common">African lungfish</name>
    <dbReference type="NCBI Taxonomy" id="7888"/>
    <lineage>
        <taxon>Eukaryota</taxon>
        <taxon>Metazoa</taxon>
        <taxon>Chordata</taxon>
        <taxon>Craniata</taxon>
        <taxon>Vertebrata</taxon>
        <taxon>Euteleostomi</taxon>
        <taxon>Dipnomorpha</taxon>
        <taxon>Ceratodontiformes</taxon>
        <taxon>Lepidosirenoidei</taxon>
        <taxon>Protopteridae</taxon>
        <taxon>Protopterus</taxon>
    </lineage>
</organism>
<sequence>MDESEMDFSSPCTVPSPQHLTCMEDMESRSEKRRLSQARHRATLADLFDHLRQTVYPQSKKMPTKCQVLHKAKNYVLELEQILEHLLKVKVSFNADDRNPSSLEEVKQDYICLYQHLFSTSNSRKKKETGKKNLYNFDEVREPASWSFPEGGPLANKVRYTLQGDLMNENRSAVWYLIKEHGEPAAESVELDLNPSLSGSSLGLMEFEGYLSFYKKTVDLLIDNKIVSPEQITLPVVSKAIFYLWQDIATERNSFIFQQCNLRDTTFSPDLEFCCQVPVCVEDHMHTELQDSQEGNSSAESNSDEIFIEDAFDVASDILERGDSHAILNDSLHFSGLLSENPEGNCKLYRHIVNFIKTELCGTAASQCYNLQEAAHVDYETVMLSCTETFDDEDL</sequence>
<dbReference type="PANTHER" id="PTHR35254:SF1">
    <property type="entry name" value="STIMULATED BY RETINOIC ACID GENE 8 PROTEIN HOMOLOG"/>
    <property type="match status" value="1"/>
</dbReference>